<accession>A0ABM8B4A6</accession>
<dbReference type="InterPro" id="IPR010921">
    <property type="entry name" value="Trp_repressor/repl_initiator"/>
</dbReference>
<dbReference type="EMBL" id="AP026709">
    <property type="protein sequence ID" value="BDQ38466.1"/>
    <property type="molecule type" value="Genomic_DNA"/>
</dbReference>
<dbReference type="Gene3D" id="1.10.10.10">
    <property type="entry name" value="Winged helix-like DNA-binding domain superfamily/Winged helix DNA-binding domain"/>
    <property type="match status" value="1"/>
</dbReference>
<dbReference type="SUPFAM" id="SSF48295">
    <property type="entry name" value="TrpR-like"/>
    <property type="match status" value="1"/>
</dbReference>
<name>A0ABM8B4A6_9BACT</name>
<dbReference type="InterPro" id="IPR036388">
    <property type="entry name" value="WH-like_DNA-bd_sf"/>
</dbReference>
<evidence type="ECO:0000313" key="1">
    <source>
        <dbReference type="EMBL" id="BDQ38466.1"/>
    </source>
</evidence>
<evidence type="ECO:0000313" key="2">
    <source>
        <dbReference type="Proteomes" id="UP001317742"/>
    </source>
</evidence>
<gene>
    <name evidence="1" type="ORF">SYK_28260</name>
</gene>
<dbReference type="InterPro" id="IPR002514">
    <property type="entry name" value="Transposase_8"/>
</dbReference>
<dbReference type="Proteomes" id="UP001317742">
    <property type="component" value="Chromosome"/>
</dbReference>
<keyword evidence="2" id="KW-1185">Reference proteome</keyword>
<dbReference type="Pfam" id="PF01527">
    <property type="entry name" value="HTH_Tnp_1"/>
    <property type="match status" value="1"/>
</dbReference>
<sequence length="95" mass="10773">MSNKRRRFTAEFKARVALDALSGEHTLSELASKYGVHTNQISQWKKQAKDQIVAGFSGKAKKNQHNDEAHIKELHAKIGQLLIEKDFLQQAFAKI</sequence>
<reference evidence="1 2" key="1">
    <citation type="submission" date="2022-08" db="EMBL/GenBank/DDBJ databases">
        <title>Genome Sequence of the sulphate-reducing bacterium, Pseudodesulfovibrio sp. SYK.</title>
        <authorList>
            <person name="Kondo R."/>
            <person name="Kataoka T."/>
        </authorList>
    </citation>
    <scope>NUCLEOTIDE SEQUENCE [LARGE SCALE GENOMIC DNA]</scope>
    <source>
        <strain evidence="1 2">SYK</strain>
    </source>
</reference>
<organism evidence="1 2">
    <name type="scientific">Pseudodesulfovibrio nedwellii</name>
    <dbReference type="NCBI Taxonomy" id="2973072"/>
    <lineage>
        <taxon>Bacteria</taxon>
        <taxon>Pseudomonadati</taxon>
        <taxon>Thermodesulfobacteriota</taxon>
        <taxon>Desulfovibrionia</taxon>
        <taxon>Desulfovibrionales</taxon>
        <taxon>Desulfovibrionaceae</taxon>
    </lineage>
</organism>
<protein>
    <submittedName>
        <fullName evidence="1">Transposase</fullName>
    </submittedName>
</protein>
<proteinExistence type="predicted"/>